<protein>
    <submittedName>
        <fullName evidence="1">N-acetylglucosaminyl deacetylase, LmbE family</fullName>
    </submittedName>
</protein>
<sequence length="139" mass="15350">MQEIAAAVTNAVVDYEPEIVYTHFPGDLNKDHRLVFEATAIATRPTSRHRVRKLYSYHIPSSTEWAFGQLGTFTPNVFVGIAGKPLDAKRQAMSQYTKEAMEFPHPRSPEALFAIASSWGSVAGLLAAEAFVLVRDIDA</sequence>
<dbReference type="Gene3D" id="3.40.50.10320">
    <property type="entry name" value="LmbE-like"/>
    <property type="match status" value="1"/>
</dbReference>
<proteinExistence type="predicted"/>
<dbReference type="AlphaFoldDB" id="A0A2K8SKR4"/>
<dbReference type="Proteomes" id="UP000232003">
    <property type="component" value="Chromosome"/>
</dbReference>
<dbReference type="KEGG" id="nfl:COO91_01975"/>
<evidence type="ECO:0000313" key="1">
    <source>
        <dbReference type="EMBL" id="AUB36076.1"/>
    </source>
</evidence>
<name>A0A2K8SKR4_9NOSO</name>
<evidence type="ECO:0000313" key="2">
    <source>
        <dbReference type="Proteomes" id="UP000232003"/>
    </source>
</evidence>
<keyword evidence="2" id="KW-1185">Reference proteome</keyword>
<accession>A0A2K8SKR4</accession>
<dbReference type="EMBL" id="CP024785">
    <property type="protein sequence ID" value="AUB36076.1"/>
    <property type="molecule type" value="Genomic_DNA"/>
</dbReference>
<dbReference type="InterPro" id="IPR024078">
    <property type="entry name" value="LmbE-like_dom_sf"/>
</dbReference>
<organism evidence="1 2">
    <name type="scientific">Nostoc flagelliforme CCNUN1</name>
    <dbReference type="NCBI Taxonomy" id="2038116"/>
    <lineage>
        <taxon>Bacteria</taxon>
        <taxon>Bacillati</taxon>
        <taxon>Cyanobacteriota</taxon>
        <taxon>Cyanophyceae</taxon>
        <taxon>Nostocales</taxon>
        <taxon>Nostocaceae</taxon>
        <taxon>Nostoc</taxon>
    </lineage>
</organism>
<dbReference type="SUPFAM" id="SSF102588">
    <property type="entry name" value="LmbE-like"/>
    <property type="match status" value="1"/>
</dbReference>
<gene>
    <name evidence="1" type="ORF">COO91_01975</name>
</gene>
<reference evidence="1 2" key="1">
    <citation type="submission" date="2017-11" db="EMBL/GenBank/DDBJ databases">
        <title>Complete genome of a free-living desiccation-tolerant cyanobacterium and its photosynthetic adaptation to extreme terrestrial habitat.</title>
        <authorList>
            <person name="Shang J."/>
        </authorList>
    </citation>
    <scope>NUCLEOTIDE SEQUENCE [LARGE SCALE GENOMIC DNA]</scope>
    <source>
        <strain evidence="1 2">CCNUN1</strain>
    </source>
</reference>